<feature type="transmembrane region" description="Helical" evidence="11">
    <location>
        <begin position="733"/>
        <end position="753"/>
    </location>
</feature>
<dbReference type="SMART" id="SM00248">
    <property type="entry name" value="ANK"/>
    <property type="match status" value="5"/>
</dbReference>
<dbReference type="Gene3D" id="1.25.40.20">
    <property type="entry name" value="Ankyrin repeat-containing domain"/>
    <property type="match status" value="1"/>
</dbReference>
<feature type="transmembrane region" description="Helical" evidence="11">
    <location>
        <begin position="895"/>
        <end position="927"/>
    </location>
</feature>
<dbReference type="PROSITE" id="PS50297">
    <property type="entry name" value="ANK_REP_REGION"/>
    <property type="match status" value="1"/>
</dbReference>
<dbReference type="InterPro" id="IPR044746">
    <property type="entry name" value="ABCC_6TM_D1"/>
</dbReference>
<keyword evidence="9" id="KW-0040">ANK repeat</keyword>
<feature type="transmembrane region" description="Helical" evidence="11">
    <location>
        <begin position="238"/>
        <end position="257"/>
    </location>
</feature>
<dbReference type="InterPro" id="IPR017871">
    <property type="entry name" value="ABC_transporter-like_CS"/>
</dbReference>
<dbReference type="GO" id="GO:0016020">
    <property type="term" value="C:membrane"/>
    <property type="evidence" value="ECO:0007669"/>
    <property type="project" value="UniProtKB-SubCell"/>
</dbReference>
<feature type="transmembrane region" description="Helical" evidence="11">
    <location>
        <begin position="997"/>
        <end position="1020"/>
    </location>
</feature>
<dbReference type="InterPro" id="IPR036770">
    <property type="entry name" value="Ankyrin_rpt-contain_sf"/>
</dbReference>
<keyword evidence="6" id="KW-0067">ATP-binding</keyword>
<dbReference type="InterPro" id="IPR003593">
    <property type="entry name" value="AAA+_ATPase"/>
</dbReference>
<dbReference type="SUPFAM" id="SSF52540">
    <property type="entry name" value="P-loop containing nucleoside triphosphate hydrolases"/>
    <property type="match status" value="2"/>
</dbReference>
<feature type="transmembrane region" description="Helical" evidence="11">
    <location>
        <begin position="92"/>
        <end position="117"/>
    </location>
</feature>
<feature type="transmembrane region" description="Helical" evidence="11">
    <location>
        <begin position="814"/>
        <end position="836"/>
    </location>
</feature>
<feature type="domain" description="ABC transmembrane type-1" evidence="13">
    <location>
        <begin position="99"/>
        <end position="374"/>
    </location>
</feature>
<dbReference type="Gene3D" id="3.40.50.300">
    <property type="entry name" value="P-loop containing nucleotide triphosphate hydrolases"/>
    <property type="match status" value="2"/>
</dbReference>
<proteinExistence type="predicted"/>
<dbReference type="FunFam" id="1.20.1560.10:FF:000026">
    <property type="entry name" value="Multidrug resistance-associated protein lethal(2)03659"/>
    <property type="match status" value="1"/>
</dbReference>
<dbReference type="PANTHER" id="PTHR24223:SF415">
    <property type="entry name" value="FI20190P1"/>
    <property type="match status" value="1"/>
</dbReference>
<evidence type="ECO:0000256" key="5">
    <source>
        <dbReference type="ARBA" id="ARBA00022741"/>
    </source>
</evidence>
<feature type="compositionally biased region" description="Basic and acidic residues" evidence="10">
    <location>
        <begin position="638"/>
        <end position="657"/>
    </location>
</feature>
<keyword evidence="8 11" id="KW-0472">Membrane</keyword>
<dbReference type="Pfam" id="PF12796">
    <property type="entry name" value="Ank_2"/>
    <property type="match status" value="1"/>
</dbReference>
<keyword evidence="7 11" id="KW-1133">Transmembrane helix</keyword>
<dbReference type="InterPro" id="IPR027417">
    <property type="entry name" value="P-loop_NTPase"/>
</dbReference>
<feature type="repeat" description="ANK" evidence="9">
    <location>
        <begin position="1533"/>
        <end position="1565"/>
    </location>
</feature>
<dbReference type="InterPro" id="IPR044726">
    <property type="entry name" value="ABCC_6TM_D2"/>
</dbReference>
<evidence type="ECO:0000256" key="9">
    <source>
        <dbReference type="PROSITE-ProRule" id="PRU00023"/>
    </source>
</evidence>
<evidence type="ECO:0000256" key="6">
    <source>
        <dbReference type="ARBA" id="ARBA00022840"/>
    </source>
</evidence>
<feature type="domain" description="ABC transporter" evidence="12">
    <location>
        <begin position="414"/>
        <end position="642"/>
    </location>
</feature>
<gene>
    <name evidence="14" type="ORF">TBRA_LOCUS8132</name>
</gene>
<dbReference type="GO" id="GO:0016887">
    <property type="term" value="F:ATP hydrolysis activity"/>
    <property type="evidence" value="ECO:0007669"/>
    <property type="project" value="InterPro"/>
</dbReference>
<feature type="repeat" description="ANK" evidence="9">
    <location>
        <begin position="1618"/>
        <end position="1643"/>
    </location>
</feature>
<dbReference type="PANTHER" id="PTHR24223">
    <property type="entry name" value="ATP-BINDING CASSETTE SUB-FAMILY C"/>
    <property type="match status" value="1"/>
</dbReference>
<dbReference type="Proteomes" id="UP000479190">
    <property type="component" value="Unassembled WGS sequence"/>
</dbReference>
<evidence type="ECO:0000256" key="11">
    <source>
        <dbReference type="SAM" id="Phobius"/>
    </source>
</evidence>
<keyword evidence="4" id="KW-0677">Repeat</keyword>
<evidence type="ECO:0000256" key="8">
    <source>
        <dbReference type="ARBA" id="ARBA00023136"/>
    </source>
</evidence>
<dbReference type="PROSITE" id="PS50893">
    <property type="entry name" value="ABC_TRANSPORTER_2"/>
    <property type="match status" value="2"/>
</dbReference>
<dbReference type="EMBL" id="CADCXV010000813">
    <property type="protein sequence ID" value="CAB0036256.1"/>
    <property type="molecule type" value="Genomic_DNA"/>
</dbReference>
<dbReference type="InterPro" id="IPR011527">
    <property type="entry name" value="ABC1_TM_dom"/>
</dbReference>
<evidence type="ECO:0000256" key="3">
    <source>
        <dbReference type="ARBA" id="ARBA00022692"/>
    </source>
</evidence>
<dbReference type="InterPro" id="IPR036640">
    <property type="entry name" value="ABC1_TM_sf"/>
</dbReference>
<dbReference type="CDD" id="cd18580">
    <property type="entry name" value="ABC_6TM_ABCC_D2"/>
    <property type="match status" value="1"/>
</dbReference>
<feature type="region of interest" description="Disordered" evidence="10">
    <location>
        <begin position="636"/>
        <end position="712"/>
    </location>
</feature>
<dbReference type="PROSITE" id="PS50088">
    <property type="entry name" value="ANK_REPEAT"/>
    <property type="match status" value="2"/>
</dbReference>
<dbReference type="FunFam" id="3.40.50.300:FF:000163">
    <property type="entry name" value="Multidrug resistance-associated protein member 4"/>
    <property type="match status" value="1"/>
</dbReference>
<feature type="transmembrane region" description="Helical" evidence="11">
    <location>
        <begin position="137"/>
        <end position="159"/>
    </location>
</feature>
<dbReference type="FunFam" id="3.40.50.300:FF:000973">
    <property type="entry name" value="Multidrug resistance-associated protein 4"/>
    <property type="match status" value="1"/>
</dbReference>
<dbReference type="InterPro" id="IPR003439">
    <property type="entry name" value="ABC_transporter-like_ATP-bd"/>
</dbReference>
<reference evidence="14 15" key="1">
    <citation type="submission" date="2020-02" db="EMBL/GenBank/DDBJ databases">
        <authorList>
            <person name="Ferguson B K."/>
        </authorList>
    </citation>
    <scope>NUCLEOTIDE SEQUENCE [LARGE SCALE GENOMIC DNA]</scope>
</reference>
<name>A0A6H5IGQ6_9HYME</name>
<feature type="compositionally biased region" description="Acidic residues" evidence="10">
    <location>
        <begin position="703"/>
        <end position="712"/>
    </location>
</feature>
<dbReference type="GO" id="GO:0140359">
    <property type="term" value="F:ABC-type transporter activity"/>
    <property type="evidence" value="ECO:0007669"/>
    <property type="project" value="InterPro"/>
</dbReference>
<evidence type="ECO:0000313" key="15">
    <source>
        <dbReference type="Proteomes" id="UP000479190"/>
    </source>
</evidence>
<dbReference type="PROSITE" id="PS00211">
    <property type="entry name" value="ABC_TRANSPORTER_1"/>
    <property type="match status" value="2"/>
</dbReference>
<organism evidence="14 15">
    <name type="scientific">Trichogramma brassicae</name>
    <dbReference type="NCBI Taxonomy" id="86971"/>
    <lineage>
        <taxon>Eukaryota</taxon>
        <taxon>Metazoa</taxon>
        <taxon>Ecdysozoa</taxon>
        <taxon>Arthropoda</taxon>
        <taxon>Hexapoda</taxon>
        <taxon>Insecta</taxon>
        <taxon>Pterygota</taxon>
        <taxon>Neoptera</taxon>
        <taxon>Endopterygota</taxon>
        <taxon>Hymenoptera</taxon>
        <taxon>Apocrita</taxon>
        <taxon>Proctotrupomorpha</taxon>
        <taxon>Chalcidoidea</taxon>
        <taxon>Trichogrammatidae</taxon>
        <taxon>Trichogramma</taxon>
    </lineage>
</organism>
<evidence type="ECO:0000256" key="2">
    <source>
        <dbReference type="ARBA" id="ARBA00022448"/>
    </source>
</evidence>
<dbReference type="InterPro" id="IPR050173">
    <property type="entry name" value="ABC_transporter_C-like"/>
</dbReference>
<evidence type="ECO:0000259" key="12">
    <source>
        <dbReference type="PROSITE" id="PS50893"/>
    </source>
</evidence>
<dbReference type="GO" id="GO:0005524">
    <property type="term" value="F:ATP binding"/>
    <property type="evidence" value="ECO:0007669"/>
    <property type="project" value="UniProtKB-KW"/>
</dbReference>
<evidence type="ECO:0000256" key="1">
    <source>
        <dbReference type="ARBA" id="ARBA00004141"/>
    </source>
</evidence>
<dbReference type="CDD" id="cd18579">
    <property type="entry name" value="ABC_6TM_ABCC_D1"/>
    <property type="match status" value="1"/>
</dbReference>
<comment type="subcellular location">
    <subcellularLocation>
        <location evidence="1">Membrane</location>
        <topology evidence="1">Multi-pass membrane protein</topology>
    </subcellularLocation>
</comment>
<dbReference type="OrthoDB" id="6500128at2759"/>
<dbReference type="Pfam" id="PF00664">
    <property type="entry name" value="ABC_membrane"/>
    <property type="match status" value="2"/>
</dbReference>
<dbReference type="CDD" id="cd03244">
    <property type="entry name" value="ABCC_MRP_domain2"/>
    <property type="match status" value="1"/>
</dbReference>
<evidence type="ECO:0000256" key="10">
    <source>
        <dbReference type="SAM" id="MobiDB-lite"/>
    </source>
</evidence>
<feature type="transmembrane region" description="Helical" evidence="11">
    <location>
        <begin position="211"/>
        <end position="232"/>
    </location>
</feature>
<dbReference type="SMART" id="SM00382">
    <property type="entry name" value="AAA"/>
    <property type="match status" value="2"/>
</dbReference>
<keyword evidence="5" id="KW-0547">Nucleotide-binding</keyword>
<dbReference type="SUPFAM" id="SSF90123">
    <property type="entry name" value="ABC transporter transmembrane region"/>
    <property type="match status" value="2"/>
</dbReference>
<dbReference type="PROSITE" id="PS50929">
    <property type="entry name" value="ABC_TM1F"/>
    <property type="match status" value="2"/>
</dbReference>
<dbReference type="CDD" id="cd03250">
    <property type="entry name" value="ABCC_MRP_domain1"/>
    <property type="match status" value="1"/>
</dbReference>
<keyword evidence="2" id="KW-0813">Transport</keyword>
<evidence type="ECO:0000259" key="13">
    <source>
        <dbReference type="PROSITE" id="PS50929"/>
    </source>
</evidence>
<dbReference type="InterPro" id="IPR002110">
    <property type="entry name" value="Ankyrin_rpt"/>
</dbReference>
<keyword evidence="3 11" id="KW-0812">Transmembrane</keyword>
<protein>
    <submittedName>
        <fullName evidence="14">Uncharacterized protein</fullName>
    </submittedName>
</protein>
<feature type="compositionally biased region" description="Acidic residues" evidence="10">
    <location>
        <begin position="674"/>
        <end position="684"/>
    </location>
</feature>
<dbReference type="Gene3D" id="1.20.1560.10">
    <property type="entry name" value="ABC transporter type 1, transmembrane domain"/>
    <property type="match status" value="2"/>
</dbReference>
<feature type="domain" description="ABC transmembrane type-1" evidence="13">
    <location>
        <begin position="800"/>
        <end position="1053"/>
    </location>
</feature>
<evidence type="ECO:0000256" key="4">
    <source>
        <dbReference type="ARBA" id="ARBA00022737"/>
    </source>
</evidence>
<feature type="domain" description="ABC transporter" evidence="12">
    <location>
        <begin position="1091"/>
        <end position="1320"/>
    </location>
</feature>
<accession>A0A6H5IGQ6</accession>
<keyword evidence="15" id="KW-1185">Reference proteome</keyword>
<evidence type="ECO:0000313" key="14">
    <source>
        <dbReference type="EMBL" id="CAB0036256.1"/>
    </source>
</evidence>
<dbReference type="Pfam" id="PF00005">
    <property type="entry name" value="ABC_tran"/>
    <property type="match status" value="2"/>
</dbReference>
<dbReference type="FunFam" id="1.20.1560.10:FF:000014">
    <property type="entry name" value="Multidrug resistance-associated protein member 4"/>
    <property type="match status" value="1"/>
</dbReference>
<dbReference type="SUPFAM" id="SSF48403">
    <property type="entry name" value="Ankyrin repeat"/>
    <property type="match status" value="1"/>
</dbReference>
<sequence length="2222" mass="252613">MDDKIHKGVINPRLKANPISKLFFGWLIPIFWVGRKKDLEPEDLHAVLPWDKSDLAGADLQRQWEIEVQESAKRNTKPSLHKAIRRTYFKEFMYNGLYAAILTIMVKMLQPIALGFLIRHFSTTTERDNPDSIVKAYYFATGVIAMTLCESIIFCHVTWRLRELGYKLRVASSAMIYKKVLKLSSESASQAGGGTVINLLTNDVVRFEQMFVFLHYFWLMPLQGLTVCYYLWTEIGTPALPGVLFMVFQTVPFQVYWGKKIHSLRKIITERVDLRVLHMNEIISGIRVIKMYTWEKVFSKMVSEARRRELKVIAFTNYMKGATWASFSYAQRSALCVTIICYVFMSGRTIRADMVFSIAQYFSTLTLTMAGLFPRGLNYYAEAVVTIKRVQTFLLMEESGSKRAVPCRDEDNALELDKVSATWSNKSQTDKEIKQMVVELDLEVPKGKLIGVVGNVGTGKSTLLKIILNELKPSSGEVRLGGTVSYAAQEPWLFNDTVLNNILFGEPWDEKRYDQVVHACCLEEDFAQLPHGDRTLVGEKGSGLSGGQCARVNLARAVYREADIYLLDDPLAAVDPAVARSLFDCCVLQHLRDKTRLLVTHQTQLLRDVDRILQFEAGRVVFDGAPDDSALEMAEQISDQRRDSVGDSTKDSIDMRMRKISMSEVKNDDGKSVDDDDDDDELNIEEPTKQQSVETTEVGGDGEGGEEAEPQETQEFVAKGSVSNSLYWKYFKANGSICMLICLALMYVVAQLFSSGADYWVAYWVKHEAEVEKYYNLTRAVDATRLNASSTAEQLQIARDILPPTKPVSSSWHLYLYTILVVGSVSLTIGRNMLLFRICKSSSYRIHEMMLGCLMRAPISFFDRNPSGRIINRFSKDLSAVDETLTQAMMESFQVLSILIGVAVQVLVINWTLVFPMTVMICIHLYLRFVYLATARSVKRLEGNAKSPVFSHANSTLRGLLTIRACQAERMVTKQFDDHQDYHTAAFSLVLSTMSAFGFWIDLVSVAFVAVVTYSFVILNDSDGGKVGLAITQVLAITGVLQHGMKMAAEMVSQMISVERLFQFTKLDEEGPYETPDNSLVPKDWPSRGEVRFEGLYLTYQGSQEPVLKDLNIVIESGMKVGIVGRTGAGKSSLIAALFRLTATKGNLYIDGVDTASIGLRALRRKLSIIPQQPMLYTASLRDNLDPEHKFQDTELWSALRDVELNKSFTSLDQQIEQSGNNLSAGEKQLLCLARAIVEKNKILVLDEATANVDPETDKMIQRAIRSNFKDNTVLTIAHRLNTIMDSDRVLVMVFGQAVEFGHPYLLLTEMENGFFSDMVRETGDEMARKLRRVAEKVYEYQNEYLRQNHALTRIVEIDARLREFVELYKTYLRAGDALKVAVLEQLTASRELFPHIEDKTFLLKFALDEYHERIVDRLESGQSPNHHGGFSVHTTPVQDGKVALHYLADRYEATQSFDVKRDCYNLMLFLLNDKHQLQLSHVNAYCTQRRLRIFMDRHGYNYLHGCCLVGQAVTLKRLLCRNSVDANLMIGYPRSPLHVAAQYRHEACVEVLLACRVDPNHQDREDSTALHALSWPGPMRCRCRSAELGYCDCRRQVDRIVQMLLAKGASLEIRNRHGDTPLRAAVSRLDVEVTRALLNHGATPLSLSLGDRSLPFDARFTQLETRSYALTFSIVQLVKLLESRNFKMDLHSKLRMVKCWIRVQGNKVDHLIPEDTGTLFKLFDIEYFFINLFFFRLGDAERDRCILVEIKKKIKLYEEFACCQEAMRYLQQRCETLGARLSRCDPPCAPVSDDELVIDTWRTNVQQLNETIAVWEKKVSLAALRLMSDEERSLLLEKINDHYAKIDRPLADLTGDPPCAPVGDDELIVEPWWANVEQINKIVVIEENVTLAGFCEMSHEESSLLVKKISDPYATIGRPTADLTCETGCVNSIVKRQVASILMRKVLNLDRLGGDLFMTPLYSLNMTHKDCIKVAEHLSNELLLRLFEQTDVDVLENFKWNIVEKAIENDPQVECQLVTNRSFFTDENNVFECLKNHYRAMIQFRTVLEAHEVKIYTKPCASGNFLFFSSRVRAFGELARAATENQSQKRVCNFLNLYTCGGRLCTPRERERGVARARTKSTMSNRGLNDIRRMILLLLKKNTYRGCGGWLCILGGYRGRTVIIRFSLMCLHQRARCRTECKRGVLLNMSWFTINFSSPYFFVLSNISSDHRDALLLGVRL</sequence>
<evidence type="ECO:0000256" key="7">
    <source>
        <dbReference type="ARBA" id="ARBA00022989"/>
    </source>
</evidence>